<accession>A0A7Z2GRU9</accession>
<dbReference type="KEGG" id="pacs:FAZ98_32090"/>
<evidence type="ECO:0000256" key="5">
    <source>
        <dbReference type="ARBA" id="ARBA00022963"/>
    </source>
</evidence>
<organism evidence="9 10">
    <name type="scientific">Paraburkholderia acidisoli</name>
    <dbReference type="NCBI Taxonomy" id="2571748"/>
    <lineage>
        <taxon>Bacteria</taxon>
        <taxon>Pseudomonadati</taxon>
        <taxon>Pseudomonadota</taxon>
        <taxon>Betaproteobacteria</taxon>
        <taxon>Burkholderiales</taxon>
        <taxon>Burkholderiaceae</taxon>
        <taxon>Paraburkholderia</taxon>
    </lineage>
</organism>
<dbReference type="GO" id="GO:0004630">
    <property type="term" value="F:phospholipase D activity"/>
    <property type="evidence" value="ECO:0007669"/>
    <property type="project" value="UniProtKB-EC"/>
</dbReference>
<name>A0A7Z2GRU9_9BURK</name>
<evidence type="ECO:0000256" key="7">
    <source>
        <dbReference type="SAM" id="MobiDB-lite"/>
    </source>
</evidence>
<keyword evidence="5" id="KW-0442">Lipid degradation</keyword>
<evidence type="ECO:0000256" key="2">
    <source>
        <dbReference type="ARBA" id="ARBA00008664"/>
    </source>
</evidence>
<evidence type="ECO:0000313" key="10">
    <source>
        <dbReference type="Proteomes" id="UP000433577"/>
    </source>
</evidence>
<reference evidence="9 10" key="1">
    <citation type="submission" date="2019-12" db="EMBL/GenBank/DDBJ databases">
        <title>Paraburkholderia acidiphila 7Q-K02 sp. nov and Paraburkholderia acidisoli DHF22 sp. nov., two strains isolated from forest soil.</title>
        <authorList>
            <person name="Gao Z."/>
            <person name="Qiu L."/>
        </authorList>
    </citation>
    <scope>NUCLEOTIDE SEQUENCE [LARGE SCALE GENOMIC DNA]</scope>
    <source>
        <strain evidence="9 10">DHF22</strain>
    </source>
</reference>
<keyword evidence="10" id="KW-1185">Reference proteome</keyword>
<evidence type="ECO:0000259" key="8">
    <source>
        <dbReference type="PROSITE" id="PS50035"/>
    </source>
</evidence>
<dbReference type="InterPro" id="IPR001736">
    <property type="entry name" value="PLipase_D/transphosphatidylase"/>
</dbReference>
<dbReference type="PANTHER" id="PTHR43856:SF1">
    <property type="entry name" value="MITOCHONDRIAL CARDIOLIPIN HYDROLASE"/>
    <property type="match status" value="1"/>
</dbReference>
<keyword evidence="4" id="KW-0378">Hydrolase</keyword>
<comment type="catalytic activity">
    <reaction evidence="1">
        <text>a 1,2-diacyl-sn-glycero-3-phosphocholine + H2O = a 1,2-diacyl-sn-glycero-3-phosphate + choline + H(+)</text>
        <dbReference type="Rhea" id="RHEA:14445"/>
        <dbReference type="ChEBI" id="CHEBI:15354"/>
        <dbReference type="ChEBI" id="CHEBI:15377"/>
        <dbReference type="ChEBI" id="CHEBI:15378"/>
        <dbReference type="ChEBI" id="CHEBI:57643"/>
        <dbReference type="ChEBI" id="CHEBI:58608"/>
        <dbReference type="EC" id="3.1.4.4"/>
    </reaction>
</comment>
<dbReference type="AlphaFoldDB" id="A0A7Z2GRU9"/>
<evidence type="ECO:0000313" key="9">
    <source>
        <dbReference type="EMBL" id="QGZ66424.1"/>
    </source>
</evidence>
<dbReference type="RefSeq" id="WP_158957748.1">
    <property type="nucleotide sequence ID" value="NZ_CP046916.1"/>
</dbReference>
<protein>
    <recommendedName>
        <fullName evidence="3">phospholipase D</fullName>
        <ecNumber evidence="3">3.1.4.4</ecNumber>
    </recommendedName>
</protein>
<evidence type="ECO:0000256" key="3">
    <source>
        <dbReference type="ARBA" id="ARBA00012027"/>
    </source>
</evidence>
<dbReference type="OrthoDB" id="9789376at2"/>
<feature type="domain" description="PLD phosphodiesterase" evidence="8">
    <location>
        <begin position="489"/>
        <end position="521"/>
    </location>
</feature>
<evidence type="ECO:0000256" key="6">
    <source>
        <dbReference type="ARBA" id="ARBA00023098"/>
    </source>
</evidence>
<comment type="similarity">
    <text evidence="2">Belongs to the phospholipase D family.</text>
</comment>
<dbReference type="EC" id="3.1.4.4" evidence="3"/>
<dbReference type="GO" id="GO:0006793">
    <property type="term" value="P:phosphorus metabolic process"/>
    <property type="evidence" value="ECO:0007669"/>
    <property type="project" value="UniProtKB-ARBA"/>
</dbReference>
<dbReference type="Proteomes" id="UP000433577">
    <property type="component" value="Chromosome 4"/>
</dbReference>
<gene>
    <name evidence="9" type="ORF">FAZ98_32090</name>
</gene>
<dbReference type="InterPro" id="IPR025202">
    <property type="entry name" value="PLD-like_dom"/>
</dbReference>
<dbReference type="EMBL" id="CP046916">
    <property type="protein sequence ID" value="QGZ66424.1"/>
    <property type="molecule type" value="Genomic_DNA"/>
</dbReference>
<dbReference type="Gene3D" id="3.30.870.10">
    <property type="entry name" value="Endonuclease Chain A"/>
    <property type="match status" value="2"/>
</dbReference>
<evidence type="ECO:0000256" key="4">
    <source>
        <dbReference type="ARBA" id="ARBA00022801"/>
    </source>
</evidence>
<feature type="region of interest" description="Disordered" evidence="7">
    <location>
        <begin position="39"/>
        <end position="70"/>
    </location>
</feature>
<dbReference type="GO" id="GO:0016891">
    <property type="term" value="F:RNA endonuclease activity producing 5'-phosphomonoesters, hydrolytic mechanism"/>
    <property type="evidence" value="ECO:0007669"/>
    <property type="project" value="TreeGrafter"/>
</dbReference>
<dbReference type="GO" id="GO:0016042">
    <property type="term" value="P:lipid catabolic process"/>
    <property type="evidence" value="ECO:0007669"/>
    <property type="project" value="UniProtKB-KW"/>
</dbReference>
<evidence type="ECO:0000256" key="1">
    <source>
        <dbReference type="ARBA" id="ARBA00000798"/>
    </source>
</evidence>
<dbReference type="PANTHER" id="PTHR43856">
    <property type="entry name" value="CARDIOLIPIN HYDROLASE"/>
    <property type="match status" value="1"/>
</dbReference>
<dbReference type="PROSITE" id="PS50035">
    <property type="entry name" value="PLD"/>
    <property type="match status" value="1"/>
</dbReference>
<dbReference type="Pfam" id="PF13091">
    <property type="entry name" value="PLDc_2"/>
    <property type="match status" value="2"/>
</dbReference>
<proteinExistence type="inferred from homology"/>
<sequence length="604" mass="66138">MPTKCIAFSNNDVILIAWTFAGKLKNCVGCDIRRIPAEKADVRSSEPQGESLPAMAGFPGDPNTGKSGRTTAQAPIQKLFWKDLSVTYLKSPGPYIYQIIPLKGEFDKQGVPTLTPYPNVKPLFSNPVSLNANHGPKNAEADLQAWFNRGILATQALTHEVPTSKTTGAPDKGALLKRIADPKDSLRESLASDLITVLPSLLEEAKQEGGDCYAALYELNDKELESHLIGNKQLHLILSNTYDSESHDPDKENAPARKALHASGVDMLDRIFPDSSHIGHNKFMLYLDAKGKPAAVLTGSTNWTSTGLCAQTNNSLVVRSPSVAQAYSDYWDRIKADTDQASGDGHSLQGKTFRTANHTPVSVKVPGAAKGTAWFSPNTPQKNKPKNAKDLPPADMADINARIMAAKHAVLFLCFDPGNPSIIESAAQALVARPTLFVRGALTNVERAGNFVIDLHDNQREPDDPAQVIPAKAVNDTFGVWEKELLNAGHAVIHDKIVVIDPFDPKRCTVIVGSHNLGYKASYTNDENLLVIEGNTSLAQAYTVHVLDVYDHYRWRYLLAEYGNKDSWHGLNPDDSWQNRYFPGKNKKPDAELSFWLSAASVMR</sequence>
<dbReference type="InterPro" id="IPR051406">
    <property type="entry name" value="PLD_domain"/>
</dbReference>
<dbReference type="SUPFAM" id="SSF56024">
    <property type="entry name" value="Phospholipase D/nuclease"/>
    <property type="match status" value="2"/>
</dbReference>
<keyword evidence="6" id="KW-0443">Lipid metabolism</keyword>